<organism evidence="1 2">
    <name type="scientific">Candidatus Avoscillospira stercorigallinarum</name>
    <dbReference type="NCBI Taxonomy" id="2840708"/>
    <lineage>
        <taxon>Bacteria</taxon>
        <taxon>Bacillati</taxon>
        <taxon>Bacillota</taxon>
        <taxon>Clostridia</taxon>
        <taxon>Eubacteriales</taxon>
        <taxon>Oscillospiraceae</taxon>
        <taxon>Oscillospiraceae incertae sedis</taxon>
        <taxon>Candidatus Avoscillospira</taxon>
    </lineage>
</organism>
<proteinExistence type="predicted"/>
<gene>
    <name evidence="1" type="ORF">IAA67_03955</name>
</gene>
<dbReference type="Gene3D" id="2.130.10.10">
    <property type="entry name" value="YVTN repeat-like/Quinoprotein amine dehydrogenase"/>
    <property type="match status" value="1"/>
</dbReference>
<dbReference type="InterPro" id="IPR011047">
    <property type="entry name" value="Quinoprotein_ADH-like_sf"/>
</dbReference>
<comment type="caution">
    <text evidence="1">The sequence shown here is derived from an EMBL/GenBank/DDBJ whole genome shotgun (WGS) entry which is preliminary data.</text>
</comment>
<sequence>MKWRMTLFALLVVLALAGMVSAHIWYYDGRDQVGYEAVEVQGDEAALEGLSVEVRYAYDQRLLWATRFDAADPVGAETDFSYHLLEQPMEYSYWNESWVHVTCPLPVHGAEVSIQAGAEPDEASLIERMAWDIAQDLTPGETVTQAVRVADYCRILPVELDFYAVNRNLICTDQVEQALQDALSIPVPEDLEISLTVSLATGNTMSASTMEVTFLGYTGVVLDDAMYLTIQPVNDLDLDLSGLPLGYGVYRLPIEAGEGNIGRVLPQITNFYPLDSTAVERVELRESPIPGQLLVITREDGKLFLTVVDTDTGQALRRLPLPGDTAADQLTDGKALLLATQEKTGALYLTALDLRDGSYDPWMTEVWPLEQGQTVFNWSRAQVLAFDGQRLALAYNGGYAGPSFYLTVFDSTGQIYSAQYLCDAAAVSDYPSLNVETPLALAWH</sequence>
<dbReference type="Proteomes" id="UP000886874">
    <property type="component" value="Unassembled WGS sequence"/>
</dbReference>
<dbReference type="AlphaFoldDB" id="A0A9D1CNV3"/>
<accession>A0A9D1CNV3</accession>
<name>A0A9D1CNV3_9FIRM</name>
<dbReference type="EMBL" id="DVFN01000059">
    <property type="protein sequence ID" value="HIQ69468.1"/>
    <property type="molecule type" value="Genomic_DNA"/>
</dbReference>
<evidence type="ECO:0000313" key="2">
    <source>
        <dbReference type="Proteomes" id="UP000886874"/>
    </source>
</evidence>
<dbReference type="SUPFAM" id="SSF50998">
    <property type="entry name" value="Quinoprotein alcohol dehydrogenase-like"/>
    <property type="match status" value="1"/>
</dbReference>
<dbReference type="InterPro" id="IPR015943">
    <property type="entry name" value="WD40/YVTN_repeat-like_dom_sf"/>
</dbReference>
<reference evidence="1" key="1">
    <citation type="submission" date="2020-10" db="EMBL/GenBank/DDBJ databases">
        <authorList>
            <person name="Gilroy R."/>
        </authorList>
    </citation>
    <scope>NUCLEOTIDE SEQUENCE</scope>
    <source>
        <strain evidence="1">ChiSjej2B20-13462</strain>
    </source>
</reference>
<protein>
    <submittedName>
        <fullName evidence="1">Uncharacterized protein</fullName>
    </submittedName>
</protein>
<reference evidence="1" key="2">
    <citation type="journal article" date="2021" name="PeerJ">
        <title>Extensive microbial diversity within the chicken gut microbiome revealed by metagenomics and culture.</title>
        <authorList>
            <person name="Gilroy R."/>
            <person name="Ravi A."/>
            <person name="Getino M."/>
            <person name="Pursley I."/>
            <person name="Horton D.L."/>
            <person name="Alikhan N.F."/>
            <person name="Baker D."/>
            <person name="Gharbi K."/>
            <person name="Hall N."/>
            <person name="Watson M."/>
            <person name="Adriaenssens E.M."/>
            <person name="Foster-Nyarko E."/>
            <person name="Jarju S."/>
            <person name="Secka A."/>
            <person name="Antonio M."/>
            <person name="Oren A."/>
            <person name="Chaudhuri R.R."/>
            <person name="La Ragione R."/>
            <person name="Hildebrand F."/>
            <person name="Pallen M.J."/>
        </authorList>
    </citation>
    <scope>NUCLEOTIDE SEQUENCE</scope>
    <source>
        <strain evidence="1">ChiSjej2B20-13462</strain>
    </source>
</reference>
<evidence type="ECO:0000313" key="1">
    <source>
        <dbReference type="EMBL" id="HIQ69468.1"/>
    </source>
</evidence>